<evidence type="ECO:0000313" key="1">
    <source>
        <dbReference type="EMBL" id="KAI4350536.1"/>
    </source>
</evidence>
<name>A0ACB9PSG2_BAUVA</name>
<reference evidence="1 2" key="1">
    <citation type="journal article" date="2022" name="DNA Res.">
        <title>Chromosomal-level genome assembly of the orchid tree Bauhinia variegata (Leguminosae; Cercidoideae) supports the allotetraploid origin hypothesis of Bauhinia.</title>
        <authorList>
            <person name="Zhong Y."/>
            <person name="Chen Y."/>
            <person name="Zheng D."/>
            <person name="Pang J."/>
            <person name="Liu Y."/>
            <person name="Luo S."/>
            <person name="Meng S."/>
            <person name="Qian L."/>
            <person name="Wei D."/>
            <person name="Dai S."/>
            <person name="Zhou R."/>
        </authorList>
    </citation>
    <scope>NUCLEOTIDE SEQUENCE [LARGE SCALE GENOMIC DNA]</scope>
    <source>
        <strain evidence="1">BV-YZ2020</strain>
    </source>
</reference>
<protein>
    <submittedName>
        <fullName evidence="1">Uncharacterized protein</fullName>
    </submittedName>
</protein>
<gene>
    <name evidence="1" type="ORF">L6164_004984</name>
</gene>
<keyword evidence="2" id="KW-1185">Reference proteome</keyword>
<evidence type="ECO:0000313" key="2">
    <source>
        <dbReference type="Proteomes" id="UP000828941"/>
    </source>
</evidence>
<organism evidence="1 2">
    <name type="scientific">Bauhinia variegata</name>
    <name type="common">Purple orchid tree</name>
    <name type="synonym">Phanera variegata</name>
    <dbReference type="NCBI Taxonomy" id="167791"/>
    <lineage>
        <taxon>Eukaryota</taxon>
        <taxon>Viridiplantae</taxon>
        <taxon>Streptophyta</taxon>
        <taxon>Embryophyta</taxon>
        <taxon>Tracheophyta</taxon>
        <taxon>Spermatophyta</taxon>
        <taxon>Magnoliopsida</taxon>
        <taxon>eudicotyledons</taxon>
        <taxon>Gunneridae</taxon>
        <taxon>Pentapetalae</taxon>
        <taxon>rosids</taxon>
        <taxon>fabids</taxon>
        <taxon>Fabales</taxon>
        <taxon>Fabaceae</taxon>
        <taxon>Cercidoideae</taxon>
        <taxon>Cercideae</taxon>
        <taxon>Bauhiniinae</taxon>
        <taxon>Bauhinia</taxon>
    </lineage>
</organism>
<proteinExistence type="predicted"/>
<sequence>MTQLVAKSCQDAGQSIRRARQKAMDAIKKLYSSLPKDDIKRLEKEVDELTKKFIKSAEDICKAKEKEIRQG</sequence>
<dbReference type="EMBL" id="CM039428">
    <property type="protein sequence ID" value="KAI4350536.1"/>
    <property type="molecule type" value="Genomic_DNA"/>
</dbReference>
<accession>A0ACB9PSG2</accession>
<dbReference type="Proteomes" id="UP000828941">
    <property type="component" value="Chromosome 3"/>
</dbReference>
<comment type="caution">
    <text evidence="1">The sequence shown here is derived from an EMBL/GenBank/DDBJ whole genome shotgun (WGS) entry which is preliminary data.</text>
</comment>